<comment type="caution">
    <text evidence="3">The sequence shown here is derived from an EMBL/GenBank/DDBJ whole genome shotgun (WGS) entry which is preliminary data.</text>
</comment>
<evidence type="ECO:0000256" key="2">
    <source>
        <dbReference type="SAM" id="Phobius"/>
    </source>
</evidence>
<sequence>MNEPGCPVNSLNVASTFSRIVALVSFVVPSIFRLDSMLGMMMKDVLDILRLTQNSDQGLMDFGKYVDRRIRQLVLMFQNGQLPREPNVLKDLEELQWTLHTISYQISYISNSGGLGPYGRYTDYAEQALINRMRQRLNDSLGVFRLDALIELLANSPNPSTIEIRECPYQDHSEPMNTRSTPAGVSESSVSQIPEPSKPPVQELPRTQGQKRQATRFDLDIPSQHTSTVDRSPSPKGGEILMGFMNVERCRRSLRHNRSPTQTMKLAAALGRLAVLLDKAGRISEALAASQESADLYKSLAERVH</sequence>
<feature type="region of interest" description="Disordered" evidence="1">
    <location>
        <begin position="169"/>
        <end position="213"/>
    </location>
</feature>
<dbReference type="Proteomes" id="UP000663853">
    <property type="component" value="Unassembled WGS sequence"/>
</dbReference>
<keyword evidence="2" id="KW-0472">Membrane</keyword>
<accession>A0A8H3H767</accession>
<name>A0A8H3H767_9AGAM</name>
<keyword evidence="2" id="KW-0812">Transmembrane</keyword>
<organism evidence="3 4">
    <name type="scientific">Rhizoctonia solani</name>
    <dbReference type="NCBI Taxonomy" id="456999"/>
    <lineage>
        <taxon>Eukaryota</taxon>
        <taxon>Fungi</taxon>
        <taxon>Dikarya</taxon>
        <taxon>Basidiomycota</taxon>
        <taxon>Agaricomycotina</taxon>
        <taxon>Agaricomycetes</taxon>
        <taxon>Cantharellales</taxon>
        <taxon>Ceratobasidiaceae</taxon>
        <taxon>Rhizoctonia</taxon>
    </lineage>
</organism>
<evidence type="ECO:0000313" key="4">
    <source>
        <dbReference type="Proteomes" id="UP000663853"/>
    </source>
</evidence>
<evidence type="ECO:0000313" key="3">
    <source>
        <dbReference type="EMBL" id="CAE6502633.1"/>
    </source>
</evidence>
<evidence type="ECO:0000256" key="1">
    <source>
        <dbReference type="SAM" id="MobiDB-lite"/>
    </source>
</evidence>
<keyword evidence="2" id="KW-1133">Transmembrane helix</keyword>
<gene>
    <name evidence="3" type="ORF">RDB_LOCUS114769</name>
</gene>
<reference evidence="3" key="1">
    <citation type="submission" date="2021-01" db="EMBL/GenBank/DDBJ databases">
        <authorList>
            <person name="Kaushik A."/>
        </authorList>
    </citation>
    <scope>NUCLEOTIDE SEQUENCE</scope>
    <source>
        <strain evidence="3">AG6-10EEA</strain>
    </source>
</reference>
<protein>
    <submittedName>
        <fullName evidence="3">Uncharacterized protein</fullName>
    </submittedName>
</protein>
<proteinExistence type="predicted"/>
<dbReference type="AlphaFoldDB" id="A0A8H3H767"/>
<feature type="compositionally biased region" description="Polar residues" evidence="1">
    <location>
        <begin position="175"/>
        <end position="194"/>
    </location>
</feature>
<feature type="transmembrane region" description="Helical" evidence="2">
    <location>
        <begin position="17"/>
        <end position="34"/>
    </location>
</feature>
<dbReference type="EMBL" id="CAJMXA010003553">
    <property type="protein sequence ID" value="CAE6502633.1"/>
    <property type="molecule type" value="Genomic_DNA"/>
</dbReference>